<dbReference type="AlphaFoldDB" id="A0A6B3L6D3"/>
<dbReference type="InterPro" id="IPR052736">
    <property type="entry name" value="Stf3_sulfotransferase"/>
</dbReference>
<protein>
    <submittedName>
        <fullName evidence="1">Sulfotransferase</fullName>
    </submittedName>
</protein>
<name>A0A6B3L6D3_9BACT</name>
<sequence length="370" mass="43429">MKLKHRWSVTHNFLNGLTAKMWWRLLLENRFAVSPAYWHRAAMVSGLSVMNSLAARKERRLFGEAVEATEITQPPVFIIGHWRSGTTHLHNLMAQDDDGFAFPNTYQVVNPETFLVTEEVNTKRFARLLPEKRLMDNMELSFQSPQEDEFAPCLTTLLSPYLGICFPRNFEHYERYLTFDGVAEHEIAHWQESMRRFVKKLTLKYQRPILLKTPAHTARIRLLLETFPGARFVHIHRNPYDVFQSTLHYYDTAVWYSYLQKPDRSQVRDIIINRYRALYEAYDAQVGMIPEGRFLEVAYADLERDPIGVMQGIYESLGLDGFETAEPKMRRYLDTLKGYKKNRYTGLDEADRARVAAAWGRNLERWGYAE</sequence>
<dbReference type="PANTHER" id="PTHR36451">
    <property type="entry name" value="PAPS-DEPENDENT SULFOTRANSFERASE STF3"/>
    <property type="match status" value="1"/>
</dbReference>
<dbReference type="EMBL" id="CP066776">
    <property type="protein sequence ID" value="QQL45396.1"/>
    <property type="molecule type" value="Genomic_DNA"/>
</dbReference>
<accession>A0A6B3L6D3</accession>
<gene>
    <name evidence="1" type="ORF">G3M56_002050</name>
</gene>
<dbReference type="GO" id="GO:0016740">
    <property type="term" value="F:transferase activity"/>
    <property type="evidence" value="ECO:0007669"/>
    <property type="project" value="UniProtKB-KW"/>
</dbReference>
<evidence type="ECO:0000313" key="1">
    <source>
        <dbReference type="EMBL" id="QQL45396.1"/>
    </source>
</evidence>
<dbReference type="InterPro" id="IPR027417">
    <property type="entry name" value="P-loop_NTPase"/>
</dbReference>
<keyword evidence="1" id="KW-0808">Transferase</keyword>
<dbReference type="RefSeq" id="WP_164365203.1">
    <property type="nucleotide sequence ID" value="NZ_CP066776.1"/>
</dbReference>
<organism evidence="1 2">
    <name type="scientific">Sulfuriroseicoccus oceanibius</name>
    <dbReference type="NCBI Taxonomy" id="2707525"/>
    <lineage>
        <taxon>Bacteria</taxon>
        <taxon>Pseudomonadati</taxon>
        <taxon>Verrucomicrobiota</taxon>
        <taxon>Verrucomicrobiia</taxon>
        <taxon>Verrucomicrobiales</taxon>
        <taxon>Verrucomicrobiaceae</taxon>
        <taxon>Sulfuriroseicoccus</taxon>
    </lineage>
</organism>
<dbReference type="Pfam" id="PF13469">
    <property type="entry name" value="Sulfotransfer_3"/>
    <property type="match status" value="1"/>
</dbReference>
<dbReference type="PANTHER" id="PTHR36451:SF1">
    <property type="entry name" value="OMEGA-HYDROXY-BETA-DIHYDROMENAQUINONE-9 SULFOTRANSFERASE STF3"/>
    <property type="match status" value="1"/>
</dbReference>
<evidence type="ECO:0000313" key="2">
    <source>
        <dbReference type="Proteomes" id="UP000475117"/>
    </source>
</evidence>
<dbReference type="Proteomes" id="UP000475117">
    <property type="component" value="Chromosome"/>
</dbReference>
<dbReference type="SUPFAM" id="SSF52540">
    <property type="entry name" value="P-loop containing nucleoside triphosphate hydrolases"/>
    <property type="match status" value="1"/>
</dbReference>
<keyword evidence="2" id="KW-1185">Reference proteome</keyword>
<dbReference type="KEGG" id="soa:G3M56_002050"/>
<dbReference type="Gene3D" id="3.40.50.300">
    <property type="entry name" value="P-loop containing nucleotide triphosphate hydrolases"/>
    <property type="match status" value="1"/>
</dbReference>
<reference evidence="1 2" key="1">
    <citation type="submission" date="2020-12" db="EMBL/GenBank/DDBJ databases">
        <title>Sulforoseuscoccus oceanibium gen. nov., sp. nov., a representative of the phylum Verrucomicrobia with special cytoplasmic membrane, and proposal of Sulforoseuscoccusaceae fam. nov.</title>
        <authorList>
            <person name="Xi F."/>
        </authorList>
    </citation>
    <scope>NUCLEOTIDE SEQUENCE [LARGE SCALE GENOMIC DNA]</scope>
    <source>
        <strain evidence="1 2">T37</strain>
    </source>
</reference>
<proteinExistence type="predicted"/>